<dbReference type="PROSITE" id="PS00065">
    <property type="entry name" value="D_2_HYDROXYACID_DH_1"/>
    <property type="match status" value="1"/>
</dbReference>
<dbReference type="GO" id="GO:0003714">
    <property type="term" value="F:transcription corepressor activity"/>
    <property type="evidence" value="ECO:0007669"/>
    <property type="project" value="InterPro"/>
</dbReference>
<dbReference type="InterPro" id="IPR036291">
    <property type="entry name" value="NAD(P)-bd_dom_sf"/>
</dbReference>
<dbReference type="GO" id="GO:0003713">
    <property type="term" value="F:transcription coactivator activity"/>
    <property type="evidence" value="ECO:0007669"/>
    <property type="project" value="TreeGrafter"/>
</dbReference>
<dbReference type="AlphaFoldDB" id="A0AAD4QXM3"/>
<comment type="similarity">
    <text evidence="1">Belongs to the D-isomer specific 2-hydroxyacid dehydrogenase family.</text>
</comment>
<dbReference type="PANTHER" id="PTHR46029">
    <property type="entry name" value="C-TERMINAL-BINDING PROTEIN"/>
    <property type="match status" value="1"/>
</dbReference>
<accession>A0AAD4QXM3</accession>
<evidence type="ECO:0000313" key="6">
    <source>
        <dbReference type="Proteomes" id="UP001201812"/>
    </source>
</evidence>
<sequence length="835" mass="89178">MEGITAGYSHRAKFENLRICSAHFQHGEKREGDIPVADPQLEPHAFMQLPPKEHRSASAASRLQRMSAKRTKLLIHQQQNRYSVGRRRNSLRSILPSDGILSNGIHQTSGDELGINSQSENFFEKSGIFQKISQPVDDFNGDDFLQNPFPIAATTSPGTVTHPFLLPDFGHSLPGPGQAPHLRPFFNFFAMSKSNNSSSHARPLVALLDGRDCAIEMPLLKDVATVAFCDAQSTAEIHEKVLNEAVAALLYHSISLSKDDLLKFKALKVVVRIGSGVHNVDVAAATELGIAICNTPAECVEETADSTISLILNMYRKTFWIAKAVQSGRQVHNVEQLRELVQGSMRVRGSTLGIIGLGRVGTAVALRAKSFGFNVLCYDPLLAQGMDRALGIERCETLYEMLGRADCVSLHCPLVPETRHIINAESIQKMKCGAFLVNTGAAELVASGALLNALKSGLIRAAALDVPTEKEPSEEITPDIFAQLPNVICTPHCAWYSDEASKEVRMAAAKEIRRALVGRIPFDLTNCVNKDALLAQSRSDSASSRGKTPQGLHSGNIPLAAKQMNGVHSGTGAKSGFGGHVGLGAAGMPNASSVPGGISGLDPLSGFGQFMTGGMGADGLASFGQSGDGNLNPLTYQNFLMSLNPQLLLNNSLGGLPTSHASGAMAGLSMPTSTTPSSIYEFAQANNLLASSSGNNSMINDQKPFLGRDSIKNTVAGKVIKREEPIKRQSRSPTTSPMPKRQNAPTPTPSAPTPTKTAEKPPGPENELEADGTVEKVKEAPSASVEQPPEASLGDQMSPSDDPSALAIDESVAIKEEEPQQEEQIETENEETPAQ</sequence>
<name>A0AAD4QXM3_9BILA</name>
<evidence type="ECO:0000259" key="4">
    <source>
        <dbReference type="Pfam" id="PF02826"/>
    </source>
</evidence>
<dbReference type="EMBL" id="JAKKPZ010000315">
    <property type="protein sequence ID" value="KAI1696650.1"/>
    <property type="molecule type" value="Genomic_DNA"/>
</dbReference>
<keyword evidence="6" id="KW-1185">Reference proteome</keyword>
<dbReference type="InterPro" id="IPR051638">
    <property type="entry name" value="CTBP_dehydrogenase"/>
</dbReference>
<dbReference type="GO" id="GO:0006357">
    <property type="term" value="P:regulation of transcription by RNA polymerase II"/>
    <property type="evidence" value="ECO:0007669"/>
    <property type="project" value="TreeGrafter"/>
</dbReference>
<dbReference type="GO" id="GO:0005634">
    <property type="term" value="C:nucleus"/>
    <property type="evidence" value="ECO:0007669"/>
    <property type="project" value="TreeGrafter"/>
</dbReference>
<evidence type="ECO:0000256" key="1">
    <source>
        <dbReference type="ARBA" id="ARBA00005854"/>
    </source>
</evidence>
<feature type="domain" description="D-isomer specific 2-hydroxyacid dehydrogenase NAD-binding" evidence="4">
    <location>
        <begin position="308"/>
        <end position="494"/>
    </location>
</feature>
<dbReference type="CDD" id="cd05299">
    <property type="entry name" value="CtBP_dh"/>
    <property type="match status" value="1"/>
</dbReference>
<dbReference type="GO" id="GO:0016616">
    <property type="term" value="F:oxidoreductase activity, acting on the CH-OH group of donors, NAD or NADP as acceptor"/>
    <property type="evidence" value="ECO:0007669"/>
    <property type="project" value="InterPro"/>
</dbReference>
<protein>
    <submittedName>
        <fullName evidence="5">D-isomer specific 2-hydroxyacid dehydrogenase, NAD binding domain-containing protein</fullName>
    </submittedName>
</protein>
<dbReference type="GO" id="GO:0001221">
    <property type="term" value="F:transcription coregulator binding"/>
    <property type="evidence" value="ECO:0007669"/>
    <property type="project" value="TreeGrafter"/>
</dbReference>
<dbReference type="Proteomes" id="UP001201812">
    <property type="component" value="Unassembled WGS sequence"/>
</dbReference>
<reference evidence="5" key="1">
    <citation type="submission" date="2022-01" db="EMBL/GenBank/DDBJ databases">
        <title>Genome Sequence Resource for Two Populations of Ditylenchus destructor, the Migratory Endoparasitic Phytonematode.</title>
        <authorList>
            <person name="Zhang H."/>
            <person name="Lin R."/>
            <person name="Xie B."/>
        </authorList>
    </citation>
    <scope>NUCLEOTIDE SEQUENCE</scope>
    <source>
        <strain evidence="5">BazhouSP</strain>
    </source>
</reference>
<evidence type="ECO:0000313" key="5">
    <source>
        <dbReference type="EMBL" id="KAI1696650.1"/>
    </source>
</evidence>
<feature type="region of interest" description="Disordered" evidence="2">
    <location>
        <begin position="716"/>
        <end position="835"/>
    </location>
</feature>
<dbReference type="Pfam" id="PF00389">
    <property type="entry name" value="2-Hacid_dh"/>
    <property type="match status" value="1"/>
</dbReference>
<dbReference type="GO" id="GO:0140297">
    <property type="term" value="F:DNA-binding transcription factor binding"/>
    <property type="evidence" value="ECO:0007669"/>
    <property type="project" value="TreeGrafter"/>
</dbReference>
<evidence type="ECO:0000259" key="3">
    <source>
        <dbReference type="Pfam" id="PF00389"/>
    </source>
</evidence>
<dbReference type="GO" id="GO:0051287">
    <property type="term" value="F:NAD binding"/>
    <property type="evidence" value="ECO:0007669"/>
    <property type="project" value="InterPro"/>
</dbReference>
<proteinExistence type="inferred from homology"/>
<evidence type="ECO:0000256" key="2">
    <source>
        <dbReference type="SAM" id="MobiDB-lite"/>
    </source>
</evidence>
<dbReference type="PANTHER" id="PTHR46029:SF7">
    <property type="entry name" value="C-TERMINAL-BINDING PROTEIN"/>
    <property type="match status" value="1"/>
</dbReference>
<feature type="compositionally biased region" description="Acidic residues" evidence="2">
    <location>
        <begin position="819"/>
        <end position="835"/>
    </location>
</feature>
<dbReference type="InterPro" id="IPR029752">
    <property type="entry name" value="D-isomer_DH_CS1"/>
</dbReference>
<dbReference type="InterPro" id="IPR043322">
    <property type="entry name" value="CtBP"/>
</dbReference>
<organism evidence="5 6">
    <name type="scientific">Ditylenchus destructor</name>
    <dbReference type="NCBI Taxonomy" id="166010"/>
    <lineage>
        <taxon>Eukaryota</taxon>
        <taxon>Metazoa</taxon>
        <taxon>Ecdysozoa</taxon>
        <taxon>Nematoda</taxon>
        <taxon>Chromadorea</taxon>
        <taxon>Rhabditida</taxon>
        <taxon>Tylenchina</taxon>
        <taxon>Tylenchomorpha</taxon>
        <taxon>Sphaerularioidea</taxon>
        <taxon>Anguinidae</taxon>
        <taxon>Anguininae</taxon>
        <taxon>Ditylenchus</taxon>
    </lineage>
</organism>
<comment type="caution">
    <text evidence="5">The sequence shown here is derived from an EMBL/GenBank/DDBJ whole genome shotgun (WGS) entry which is preliminary data.</text>
</comment>
<dbReference type="Pfam" id="PF02826">
    <property type="entry name" value="2-Hacid_dh_C"/>
    <property type="match status" value="1"/>
</dbReference>
<dbReference type="SUPFAM" id="SSF52283">
    <property type="entry name" value="Formate/glycerate dehydrogenase catalytic domain-like"/>
    <property type="match status" value="1"/>
</dbReference>
<dbReference type="SUPFAM" id="SSF51735">
    <property type="entry name" value="NAD(P)-binding Rossmann-fold domains"/>
    <property type="match status" value="1"/>
</dbReference>
<dbReference type="InterPro" id="IPR006140">
    <property type="entry name" value="D-isomer_DH_NAD-bd"/>
</dbReference>
<feature type="domain" description="D-isomer specific 2-hydroxyacid dehydrogenase catalytic" evidence="3">
    <location>
        <begin position="213"/>
        <end position="521"/>
    </location>
</feature>
<dbReference type="Gene3D" id="3.40.50.720">
    <property type="entry name" value="NAD(P)-binding Rossmann-like Domain"/>
    <property type="match status" value="2"/>
</dbReference>
<dbReference type="InterPro" id="IPR006139">
    <property type="entry name" value="D-isomer_2_OHA_DH_cat_dom"/>
</dbReference>
<gene>
    <name evidence="5" type="ORF">DdX_18938</name>
</gene>